<accession>X1CDJ3</accession>
<gene>
    <name evidence="1" type="ORF">S01H4_46847</name>
</gene>
<evidence type="ECO:0000313" key="1">
    <source>
        <dbReference type="EMBL" id="GAG94328.1"/>
    </source>
</evidence>
<dbReference type="AlphaFoldDB" id="X1CDJ3"/>
<dbReference type="EMBL" id="BART01026225">
    <property type="protein sequence ID" value="GAG94328.1"/>
    <property type="molecule type" value="Genomic_DNA"/>
</dbReference>
<name>X1CDJ3_9ZZZZ</name>
<sequence>MKKRKEPRKEKVSIKKIDKLNLFQEDAIVMGDFIEEKVKEKLKRSFGKSK</sequence>
<protein>
    <submittedName>
        <fullName evidence="1">Uncharacterized protein</fullName>
    </submittedName>
</protein>
<comment type="caution">
    <text evidence="1">The sequence shown here is derived from an EMBL/GenBank/DDBJ whole genome shotgun (WGS) entry which is preliminary data.</text>
</comment>
<proteinExistence type="predicted"/>
<organism evidence="1">
    <name type="scientific">marine sediment metagenome</name>
    <dbReference type="NCBI Taxonomy" id="412755"/>
    <lineage>
        <taxon>unclassified sequences</taxon>
        <taxon>metagenomes</taxon>
        <taxon>ecological metagenomes</taxon>
    </lineage>
</organism>
<reference evidence="1" key="1">
    <citation type="journal article" date="2014" name="Front. Microbiol.">
        <title>High frequency of phylogenetically diverse reductive dehalogenase-homologous genes in deep subseafloor sedimentary metagenomes.</title>
        <authorList>
            <person name="Kawai M."/>
            <person name="Futagami T."/>
            <person name="Toyoda A."/>
            <person name="Takaki Y."/>
            <person name="Nishi S."/>
            <person name="Hori S."/>
            <person name="Arai W."/>
            <person name="Tsubouchi T."/>
            <person name="Morono Y."/>
            <person name="Uchiyama I."/>
            <person name="Ito T."/>
            <person name="Fujiyama A."/>
            <person name="Inagaki F."/>
            <person name="Takami H."/>
        </authorList>
    </citation>
    <scope>NUCLEOTIDE SEQUENCE</scope>
    <source>
        <strain evidence="1">Expedition CK06-06</strain>
    </source>
</reference>